<evidence type="ECO:0000313" key="2">
    <source>
        <dbReference type="Proteomes" id="UP000501690"/>
    </source>
</evidence>
<protein>
    <submittedName>
        <fullName evidence="1">Uncharacterized protein</fullName>
    </submittedName>
</protein>
<evidence type="ECO:0000313" key="1">
    <source>
        <dbReference type="EMBL" id="QCD97448.1"/>
    </source>
</evidence>
<dbReference type="EMBL" id="CP039350">
    <property type="protein sequence ID" value="QCD97448.1"/>
    <property type="molecule type" value="Genomic_DNA"/>
</dbReference>
<accession>A0A4D6MAL9</accession>
<dbReference type="Proteomes" id="UP000501690">
    <property type="component" value="Linkage Group LG6"/>
</dbReference>
<keyword evidence="2" id="KW-1185">Reference proteome</keyword>
<gene>
    <name evidence="1" type="ORF">DEO72_LG6g2158</name>
</gene>
<reference evidence="1 2" key="1">
    <citation type="submission" date="2019-04" db="EMBL/GenBank/DDBJ databases">
        <title>An improved genome assembly and genetic linkage map for asparagus bean, Vigna unguiculata ssp. sesquipedialis.</title>
        <authorList>
            <person name="Xia Q."/>
            <person name="Zhang R."/>
            <person name="Dong Y."/>
        </authorList>
    </citation>
    <scope>NUCLEOTIDE SEQUENCE [LARGE SCALE GENOMIC DNA]</scope>
    <source>
        <tissue evidence="1">Leaf</tissue>
    </source>
</reference>
<name>A0A4D6MAL9_VIGUN</name>
<dbReference type="AlphaFoldDB" id="A0A4D6MAL9"/>
<organism evidence="1 2">
    <name type="scientific">Vigna unguiculata</name>
    <name type="common">Cowpea</name>
    <dbReference type="NCBI Taxonomy" id="3917"/>
    <lineage>
        <taxon>Eukaryota</taxon>
        <taxon>Viridiplantae</taxon>
        <taxon>Streptophyta</taxon>
        <taxon>Embryophyta</taxon>
        <taxon>Tracheophyta</taxon>
        <taxon>Spermatophyta</taxon>
        <taxon>Magnoliopsida</taxon>
        <taxon>eudicotyledons</taxon>
        <taxon>Gunneridae</taxon>
        <taxon>Pentapetalae</taxon>
        <taxon>rosids</taxon>
        <taxon>fabids</taxon>
        <taxon>Fabales</taxon>
        <taxon>Fabaceae</taxon>
        <taxon>Papilionoideae</taxon>
        <taxon>50 kb inversion clade</taxon>
        <taxon>NPAAA clade</taxon>
        <taxon>indigoferoid/millettioid clade</taxon>
        <taxon>Phaseoleae</taxon>
        <taxon>Vigna</taxon>
    </lineage>
</organism>
<proteinExistence type="predicted"/>
<sequence>MVEVNLEEGSFESWYRKKCETVMLDENSMAKNFNWNRGLVIMDLNIVEEASTIFNSGEQGFRLPSNDGRGAGRMETL</sequence>